<dbReference type="Pfam" id="PF00350">
    <property type="entry name" value="Dynamin_N"/>
    <property type="match status" value="1"/>
</dbReference>
<dbReference type="SUPFAM" id="SSF52540">
    <property type="entry name" value="P-loop containing nucleoside triphosphate hydrolases"/>
    <property type="match status" value="1"/>
</dbReference>
<feature type="compositionally biased region" description="Polar residues" evidence="1">
    <location>
        <begin position="21"/>
        <end position="30"/>
    </location>
</feature>
<gene>
    <name evidence="4" type="ORF">N8I77_007078</name>
</gene>
<comment type="caution">
    <text evidence="4">The sequence shown here is derived from an EMBL/GenBank/DDBJ whole genome shotgun (WGS) entry which is preliminary data.</text>
</comment>
<feature type="compositionally biased region" description="Low complexity" evidence="1">
    <location>
        <begin position="117"/>
        <end position="132"/>
    </location>
</feature>
<accession>A0AAD9SAY1</accession>
<feature type="compositionally biased region" description="Polar residues" evidence="1">
    <location>
        <begin position="141"/>
        <end position="176"/>
    </location>
</feature>
<reference evidence="4" key="1">
    <citation type="submission" date="2023-06" db="EMBL/GenBank/DDBJ databases">
        <authorList>
            <person name="Noh H."/>
        </authorList>
    </citation>
    <scope>NUCLEOTIDE SEQUENCE</scope>
    <source>
        <strain evidence="4">DUCC20226</strain>
    </source>
</reference>
<dbReference type="Proteomes" id="UP001265746">
    <property type="component" value="Unassembled WGS sequence"/>
</dbReference>
<sequence length="1007" mass="113063">MTRQILPVRSIRSRLFRSSSPQTGHNTQSDGALGVLDSQGNDAAENASANEAAWEDVHTINNRSCDTPVASIERSPSPAFTFAADHTAAQSTSIVSAPESATSNQPTLTDCHHSTHESTSSSTSTHQSLTPTVSISPPPQTNLTAMWNTSAHESTRTNLTPSLQRLGLSSKQSSPEPRSGLSMTEVGAAIDELDTNTNDLNPEPRANETLAVKPRISSRRRSTPRPETVIHQVEDEEPPSDEFNHPVFQQRLADTRKALVDLTNVLSSNSIHLEPDSTMKGLHERAKILSRFQPLSTRTVGFVGDSGVGKSSLLNSLLDHRGLARTTNNGAACTCVVTEYHHHGEDCFIIEVDKFSSEEIHDQLAELLVSYRTFHLHNGVLDREEHKYLEERANIAADTFRTMFRGILGDESWLLKESQEVILEQFQTWVSSANALQSRDRQVVTSLEDCSSLLMQLTSEVPAASAPATWPYIRKIRVYLKAHILSKGLVLVDLPGLRDLNSARRNITERYILKCHEIFAVCNIGRATTDVGVLSVFNLAREAGLAHVGIVCTKSDDINFDEIKNDWQKKQADVIKKLRRSLISIDEKLEEVDEELMTFQDLLSIDLDTQEELLKLLSDKRELKRQRNTAKYNLHEYAIKTRNEHVIKGLSEKYLDPTTEKPPRVFCVSNTMYWEMRKEERSVAEPFLNLSGIIAIRKHSIAMVAASQLRISKNFLSHDVPALLSEIELWVQSGAGSTSAEEKEAARKALDSIEAQLFQVNLVSETSPLSTVGSCLKNYFRDHIWRGTYAAFCRAMGDHSTAAVGYRNWNKEAMSAMVSDVKDSWKNLQEEFQDRWDDVDQFISDSWDEAICFLDTEWPSSNVSESEIRKAIHFRKRLIITGIEDVFGTYDRNLSSFFGRIMLKVYVKAANERERGSDKRRKAIIASTLTNEEIFKTVIEQFRNGLQQHADNLQQELSGVVSEHLDALRGTLDLVRQENVAEESERDPNFRGRVADEVTKIRGMMSD</sequence>
<evidence type="ECO:0000313" key="5">
    <source>
        <dbReference type="Proteomes" id="UP001265746"/>
    </source>
</evidence>
<organism evidence="4 5">
    <name type="scientific">Phomopsis amygdali</name>
    <name type="common">Fusicoccum amygdali</name>
    <dbReference type="NCBI Taxonomy" id="1214568"/>
    <lineage>
        <taxon>Eukaryota</taxon>
        <taxon>Fungi</taxon>
        <taxon>Dikarya</taxon>
        <taxon>Ascomycota</taxon>
        <taxon>Pezizomycotina</taxon>
        <taxon>Sordariomycetes</taxon>
        <taxon>Sordariomycetidae</taxon>
        <taxon>Diaporthales</taxon>
        <taxon>Diaporthaceae</taxon>
        <taxon>Diaporthe</taxon>
    </lineage>
</organism>
<dbReference type="EMBL" id="JAUJFL010000004">
    <property type="protein sequence ID" value="KAK2604122.1"/>
    <property type="molecule type" value="Genomic_DNA"/>
</dbReference>
<dbReference type="InterPro" id="IPR027417">
    <property type="entry name" value="P-loop_NTPase"/>
</dbReference>
<protein>
    <recommendedName>
        <fullName evidence="6">Nuclear GTPase SLIP-GC</fullName>
    </recommendedName>
</protein>
<keyword evidence="5" id="KW-1185">Reference proteome</keyword>
<dbReference type="InterPro" id="IPR056024">
    <property type="entry name" value="DUF7605"/>
</dbReference>
<feature type="compositionally biased region" description="Low complexity" evidence="1">
    <location>
        <begin position="41"/>
        <end position="52"/>
    </location>
</feature>
<name>A0AAD9SAY1_PHOAM</name>
<dbReference type="Pfam" id="PF24564">
    <property type="entry name" value="DUF7605"/>
    <property type="match status" value="1"/>
</dbReference>
<dbReference type="PANTHER" id="PTHR36681">
    <property type="entry name" value="NUCLEAR GTPASE, GERMINAL CENTER-ASSOCIATED, TANDEM DUPLICATE 3"/>
    <property type="match status" value="1"/>
</dbReference>
<evidence type="ECO:0000256" key="1">
    <source>
        <dbReference type="SAM" id="MobiDB-lite"/>
    </source>
</evidence>
<feature type="compositionally biased region" description="Polar residues" evidence="1">
    <location>
        <begin position="91"/>
        <end position="108"/>
    </location>
</feature>
<feature type="region of interest" description="Disordered" evidence="1">
    <location>
        <begin position="91"/>
        <end position="182"/>
    </location>
</feature>
<feature type="domain" description="Dynamin N-terminal" evidence="2">
    <location>
        <begin position="300"/>
        <end position="542"/>
    </location>
</feature>
<dbReference type="InterPro" id="IPR045063">
    <property type="entry name" value="Dynamin_N"/>
</dbReference>
<evidence type="ECO:0000259" key="3">
    <source>
        <dbReference type="Pfam" id="PF24564"/>
    </source>
</evidence>
<dbReference type="AlphaFoldDB" id="A0AAD9SAY1"/>
<evidence type="ECO:0000313" key="4">
    <source>
        <dbReference type="EMBL" id="KAK2604122.1"/>
    </source>
</evidence>
<evidence type="ECO:0000259" key="2">
    <source>
        <dbReference type="Pfam" id="PF00350"/>
    </source>
</evidence>
<dbReference type="PANTHER" id="PTHR36681:SF3">
    <property type="entry name" value="NUCLEAR GTPASE, GERMINAL CENTER-ASSOCIATED, TANDEM DUPLICATE 3"/>
    <property type="match status" value="1"/>
</dbReference>
<feature type="domain" description="DUF7605" evidence="3">
    <location>
        <begin position="786"/>
        <end position="935"/>
    </location>
</feature>
<proteinExistence type="predicted"/>
<dbReference type="Gene3D" id="3.40.50.300">
    <property type="entry name" value="P-loop containing nucleotide triphosphate hydrolases"/>
    <property type="match status" value="2"/>
</dbReference>
<feature type="region of interest" description="Disordered" evidence="1">
    <location>
        <begin position="14"/>
        <end position="53"/>
    </location>
</feature>
<evidence type="ECO:0008006" key="6">
    <source>
        <dbReference type="Google" id="ProtNLM"/>
    </source>
</evidence>